<comment type="caution">
    <text evidence="1">The sequence shown here is derived from an EMBL/GenBank/DDBJ whole genome shotgun (WGS) entry which is preliminary data.</text>
</comment>
<dbReference type="Proteomes" id="UP001234297">
    <property type="component" value="Chromosome 2"/>
</dbReference>
<evidence type="ECO:0000313" key="1">
    <source>
        <dbReference type="EMBL" id="KAJ8644350.1"/>
    </source>
</evidence>
<name>A0ACC2MF85_PERAE</name>
<gene>
    <name evidence="1" type="ORF">MRB53_006098</name>
</gene>
<dbReference type="EMBL" id="CM056810">
    <property type="protein sequence ID" value="KAJ8644350.1"/>
    <property type="molecule type" value="Genomic_DNA"/>
</dbReference>
<accession>A0ACC2MF85</accession>
<proteinExistence type="predicted"/>
<sequence length="94" mass="10143">MGQEAVDGDGPSGFSSVSSDDRGGVIEPFNLGLFGYMHFLELSSFGISDSHTTEVIDSNTGFPGGFGALEQNPSVIFGCLFERFLLHHKSKLWI</sequence>
<organism evidence="1 2">
    <name type="scientific">Persea americana</name>
    <name type="common">Avocado</name>
    <dbReference type="NCBI Taxonomy" id="3435"/>
    <lineage>
        <taxon>Eukaryota</taxon>
        <taxon>Viridiplantae</taxon>
        <taxon>Streptophyta</taxon>
        <taxon>Embryophyta</taxon>
        <taxon>Tracheophyta</taxon>
        <taxon>Spermatophyta</taxon>
        <taxon>Magnoliopsida</taxon>
        <taxon>Magnoliidae</taxon>
        <taxon>Laurales</taxon>
        <taxon>Lauraceae</taxon>
        <taxon>Persea</taxon>
    </lineage>
</organism>
<evidence type="ECO:0000313" key="2">
    <source>
        <dbReference type="Proteomes" id="UP001234297"/>
    </source>
</evidence>
<reference evidence="1 2" key="1">
    <citation type="journal article" date="2022" name="Hortic Res">
        <title>A haplotype resolved chromosomal level avocado genome allows analysis of novel avocado genes.</title>
        <authorList>
            <person name="Nath O."/>
            <person name="Fletcher S.J."/>
            <person name="Hayward A."/>
            <person name="Shaw L.M."/>
            <person name="Masouleh A.K."/>
            <person name="Furtado A."/>
            <person name="Henry R.J."/>
            <person name="Mitter N."/>
        </authorList>
    </citation>
    <scope>NUCLEOTIDE SEQUENCE [LARGE SCALE GENOMIC DNA]</scope>
    <source>
        <strain evidence="2">cv. Hass</strain>
    </source>
</reference>
<keyword evidence="2" id="KW-1185">Reference proteome</keyword>
<protein>
    <submittedName>
        <fullName evidence="1">Uncharacterized protein</fullName>
    </submittedName>
</protein>